<dbReference type="SMART" id="SM01118">
    <property type="entry name" value="CYTH"/>
    <property type="match status" value="1"/>
</dbReference>
<accession>A0A9D1JTK8</accession>
<dbReference type="Pfam" id="PF01928">
    <property type="entry name" value="CYTH"/>
    <property type="match status" value="1"/>
</dbReference>
<name>A0A9D1JTK8_9FIRM</name>
<evidence type="ECO:0000313" key="2">
    <source>
        <dbReference type="EMBL" id="HIS64284.1"/>
    </source>
</evidence>
<dbReference type="InterPro" id="IPR039013">
    <property type="entry name" value="YgiF"/>
</dbReference>
<gene>
    <name evidence="2" type="ORF">IAA83_02800</name>
</gene>
<dbReference type="Proteomes" id="UP000886741">
    <property type="component" value="Unassembled WGS sequence"/>
</dbReference>
<dbReference type="EMBL" id="DVJJ01000050">
    <property type="protein sequence ID" value="HIS64284.1"/>
    <property type="molecule type" value="Genomic_DNA"/>
</dbReference>
<comment type="caution">
    <text evidence="2">The sequence shown here is derived from an EMBL/GenBank/DDBJ whole genome shotgun (WGS) entry which is preliminary data.</text>
</comment>
<reference evidence="2" key="1">
    <citation type="submission" date="2020-10" db="EMBL/GenBank/DDBJ databases">
        <authorList>
            <person name="Gilroy R."/>
        </authorList>
    </citation>
    <scope>NUCLEOTIDE SEQUENCE</scope>
    <source>
        <strain evidence="2">ChiBcec16-1751</strain>
    </source>
</reference>
<sequence>MGRELEWKFSADRAILDAAEREHPGGWRQIVMETRYLDTPRGDFAARRWTFRQRMENGRSVYCLKTPGSGEARGEWEWQGDDPAAAVEQLTAAGAPAELRQLTDGRDLREICGASFTRRCLTVALGKAQAEVALDDGVLRGGGKEVPLCEIEVEHKEGDEETTRRFAGTVASTYDLAALTESKFARANALAKTV</sequence>
<dbReference type="InterPro" id="IPR033469">
    <property type="entry name" value="CYTH-like_dom_sf"/>
</dbReference>
<protein>
    <submittedName>
        <fullName evidence="2">CYTH domain-containing protein</fullName>
    </submittedName>
</protein>
<reference evidence="2" key="2">
    <citation type="journal article" date="2021" name="PeerJ">
        <title>Extensive microbial diversity within the chicken gut microbiome revealed by metagenomics and culture.</title>
        <authorList>
            <person name="Gilroy R."/>
            <person name="Ravi A."/>
            <person name="Getino M."/>
            <person name="Pursley I."/>
            <person name="Horton D.L."/>
            <person name="Alikhan N.F."/>
            <person name="Baker D."/>
            <person name="Gharbi K."/>
            <person name="Hall N."/>
            <person name="Watson M."/>
            <person name="Adriaenssens E.M."/>
            <person name="Foster-Nyarko E."/>
            <person name="Jarju S."/>
            <person name="Secka A."/>
            <person name="Antonio M."/>
            <person name="Oren A."/>
            <person name="Chaudhuri R.R."/>
            <person name="La Ragione R."/>
            <person name="Hildebrand F."/>
            <person name="Pallen M.J."/>
        </authorList>
    </citation>
    <scope>NUCLEOTIDE SEQUENCE</scope>
    <source>
        <strain evidence="2">ChiBcec16-1751</strain>
    </source>
</reference>
<dbReference type="GO" id="GO:0050355">
    <property type="term" value="F:inorganic triphosphate phosphatase activity"/>
    <property type="evidence" value="ECO:0007669"/>
    <property type="project" value="InterPro"/>
</dbReference>
<dbReference type="PROSITE" id="PS51707">
    <property type="entry name" value="CYTH"/>
    <property type="match status" value="1"/>
</dbReference>
<dbReference type="PANTHER" id="PTHR39569:SF1">
    <property type="entry name" value="INORGANIC TRIPHOSPHATASE"/>
    <property type="match status" value="1"/>
</dbReference>
<dbReference type="GO" id="GO:0046872">
    <property type="term" value="F:metal ion binding"/>
    <property type="evidence" value="ECO:0007669"/>
    <property type="project" value="TreeGrafter"/>
</dbReference>
<dbReference type="AlphaFoldDB" id="A0A9D1JTK8"/>
<dbReference type="SUPFAM" id="SSF55154">
    <property type="entry name" value="CYTH-like phosphatases"/>
    <property type="match status" value="1"/>
</dbReference>
<evidence type="ECO:0000313" key="3">
    <source>
        <dbReference type="Proteomes" id="UP000886741"/>
    </source>
</evidence>
<dbReference type="PANTHER" id="PTHR39569">
    <property type="entry name" value="INORGANIC TRIPHOSPHATASE"/>
    <property type="match status" value="1"/>
</dbReference>
<organism evidence="2 3">
    <name type="scientific">Candidatus Avoscillospira avistercoris</name>
    <dbReference type="NCBI Taxonomy" id="2840707"/>
    <lineage>
        <taxon>Bacteria</taxon>
        <taxon>Bacillati</taxon>
        <taxon>Bacillota</taxon>
        <taxon>Clostridia</taxon>
        <taxon>Eubacteriales</taxon>
        <taxon>Oscillospiraceae</taxon>
        <taxon>Oscillospiraceae incertae sedis</taxon>
        <taxon>Candidatus Avoscillospira</taxon>
    </lineage>
</organism>
<evidence type="ECO:0000259" key="1">
    <source>
        <dbReference type="PROSITE" id="PS51707"/>
    </source>
</evidence>
<dbReference type="Gene3D" id="2.40.320.10">
    <property type="entry name" value="Hypothetical Protein Pfu-838710-001"/>
    <property type="match status" value="1"/>
</dbReference>
<feature type="domain" description="CYTH" evidence="1">
    <location>
        <begin position="2"/>
        <end position="194"/>
    </location>
</feature>
<proteinExistence type="predicted"/>
<dbReference type="InterPro" id="IPR023577">
    <property type="entry name" value="CYTH_domain"/>
</dbReference>